<dbReference type="PANTHER" id="PTHR46082:SF6">
    <property type="entry name" value="AAA+ ATPASE DOMAIN-CONTAINING PROTEIN-RELATED"/>
    <property type="match status" value="1"/>
</dbReference>
<protein>
    <submittedName>
        <fullName evidence="1">Nucleoside phosphorylase domain-containing protein</fullName>
    </submittedName>
</protein>
<dbReference type="InterPro" id="IPR035994">
    <property type="entry name" value="Nucleoside_phosphorylase_sf"/>
</dbReference>
<proteinExistence type="predicted"/>
<dbReference type="GO" id="GO:0009116">
    <property type="term" value="P:nucleoside metabolic process"/>
    <property type="evidence" value="ECO:0007669"/>
    <property type="project" value="InterPro"/>
</dbReference>
<dbReference type="EMBL" id="JAGSXJ010000033">
    <property type="protein sequence ID" value="KAH6668626.1"/>
    <property type="molecule type" value="Genomic_DNA"/>
</dbReference>
<dbReference type="SUPFAM" id="SSF53167">
    <property type="entry name" value="Purine and uridine phosphorylases"/>
    <property type="match status" value="1"/>
</dbReference>
<dbReference type="PANTHER" id="PTHR46082">
    <property type="entry name" value="ATP/GTP-BINDING PROTEIN-RELATED"/>
    <property type="match status" value="1"/>
</dbReference>
<organism evidence="1 2">
    <name type="scientific">Plectosphaerella plurivora</name>
    <dbReference type="NCBI Taxonomy" id="936078"/>
    <lineage>
        <taxon>Eukaryota</taxon>
        <taxon>Fungi</taxon>
        <taxon>Dikarya</taxon>
        <taxon>Ascomycota</taxon>
        <taxon>Pezizomycotina</taxon>
        <taxon>Sordariomycetes</taxon>
        <taxon>Hypocreomycetidae</taxon>
        <taxon>Glomerellales</taxon>
        <taxon>Plectosphaerellaceae</taxon>
        <taxon>Plectosphaerella</taxon>
    </lineage>
</organism>
<keyword evidence="2" id="KW-1185">Reference proteome</keyword>
<dbReference type="Proteomes" id="UP000770015">
    <property type="component" value="Unassembled WGS sequence"/>
</dbReference>
<dbReference type="Gene3D" id="3.40.50.1580">
    <property type="entry name" value="Nucleoside phosphorylase domain"/>
    <property type="match status" value="1"/>
</dbReference>
<comment type="caution">
    <text evidence="1">The sequence shown here is derived from an EMBL/GenBank/DDBJ whole genome shotgun (WGS) entry which is preliminary data.</text>
</comment>
<sequence length="390" mass="42711">MPEPRHPTGRDKYRVAIICALPRESDAMDLLFDHIWDQDGGPDLYGPVTGGNNVYTYGRIRHVNIVLATLPRIGTVSAAVSSAAIRSDFPSLVTGFVVGIYGGVPIIQGRDAFLGDVVVSSSIVRYDYGKQYDGRFSINKTPKTRFDEHQKQTNILKRAAVHLNSLQAAAKDLKRRTSYDTPEADTDRLFSAEYTHKHRAGCAECNMGETSFDIAVLSRCDDIGCDPAFISRPSRTWQGPSLFVRRIGSGNTVMKSAQDRDRLAKQEEIIAFEMESAGAWEELPCLIVKGICDCSDSHKNKDWQDFASATAASVARALIERMAMGSSQGLLEGPTSGNDWGNNFGHGANFNTGTIFGNGSWTSGKREIPVGYSVSRDFIWLLVLALGANM</sequence>
<reference evidence="1" key="1">
    <citation type="journal article" date="2021" name="Nat. Commun.">
        <title>Genetic determinants of endophytism in the Arabidopsis root mycobiome.</title>
        <authorList>
            <person name="Mesny F."/>
            <person name="Miyauchi S."/>
            <person name="Thiergart T."/>
            <person name="Pickel B."/>
            <person name="Atanasova L."/>
            <person name="Karlsson M."/>
            <person name="Huettel B."/>
            <person name="Barry K.W."/>
            <person name="Haridas S."/>
            <person name="Chen C."/>
            <person name="Bauer D."/>
            <person name="Andreopoulos W."/>
            <person name="Pangilinan J."/>
            <person name="LaButti K."/>
            <person name="Riley R."/>
            <person name="Lipzen A."/>
            <person name="Clum A."/>
            <person name="Drula E."/>
            <person name="Henrissat B."/>
            <person name="Kohler A."/>
            <person name="Grigoriev I.V."/>
            <person name="Martin F.M."/>
            <person name="Hacquard S."/>
        </authorList>
    </citation>
    <scope>NUCLEOTIDE SEQUENCE</scope>
    <source>
        <strain evidence="1">MPI-SDFR-AT-0117</strain>
    </source>
</reference>
<dbReference type="GO" id="GO:0003824">
    <property type="term" value="F:catalytic activity"/>
    <property type="evidence" value="ECO:0007669"/>
    <property type="project" value="InterPro"/>
</dbReference>
<dbReference type="InterPro" id="IPR053137">
    <property type="entry name" value="NLR-like"/>
</dbReference>
<accession>A0A9P8V2I6</accession>
<evidence type="ECO:0000313" key="1">
    <source>
        <dbReference type="EMBL" id="KAH6668626.1"/>
    </source>
</evidence>
<evidence type="ECO:0000313" key="2">
    <source>
        <dbReference type="Proteomes" id="UP000770015"/>
    </source>
</evidence>
<dbReference type="OrthoDB" id="20872at2759"/>
<gene>
    <name evidence="1" type="ORF">F5X68DRAFT_225153</name>
</gene>
<name>A0A9P8V2I6_9PEZI</name>
<dbReference type="AlphaFoldDB" id="A0A9P8V2I6"/>